<evidence type="ECO:0000259" key="6">
    <source>
        <dbReference type="Pfam" id="PF07980"/>
    </source>
</evidence>
<evidence type="ECO:0000256" key="3">
    <source>
        <dbReference type="ARBA" id="ARBA00022729"/>
    </source>
</evidence>
<comment type="similarity">
    <text evidence="2">Belongs to the SusD family.</text>
</comment>
<comment type="subcellular location">
    <subcellularLocation>
        <location evidence="1">Cell outer membrane</location>
    </subcellularLocation>
</comment>
<name>A0ABS1HEM6_9BACT</name>
<accession>A0ABS1HEM6</accession>
<evidence type="ECO:0000259" key="7">
    <source>
        <dbReference type="Pfam" id="PF14322"/>
    </source>
</evidence>
<dbReference type="EMBL" id="JAENRR010000003">
    <property type="protein sequence ID" value="MBK3516104.1"/>
    <property type="molecule type" value="Genomic_DNA"/>
</dbReference>
<dbReference type="Gene3D" id="1.25.40.390">
    <property type="match status" value="1"/>
</dbReference>
<evidence type="ECO:0000256" key="2">
    <source>
        <dbReference type="ARBA" id="ARBA00006275"/>
    </source>
</evidence>
<evidence type="ECO:0000256" key="4">
    <source>
        <dbReference type="ARBA" id="ARBA00023136"/>
    </source>
</evidence>
<gene>
    <name evidence="8" type="ORF">JIV24_02045</name>
</gene>
<evidence type="ECO:0000256" key="5">
    <source>
        <dbReference type="ARBA" id="ARBA00023237"/>
    </source>
</evidence>
<keyword evidence="3" id="KW-0732">Signal</keyword>
<feature type="domain" description="RagB/SusD" evidence="6">
    <location>
        <begin position="245"/>
        <end position="504"/>
    </location>
</feature>
<keyword evidence="9" id="KW-1185">Reference proteome</keyword>
<evidence type="ECO:0000313" key="8">
    <source>
        <dbReference type="EMBL" id="MBK3516104.1"/>
    </source>
</evidence>
<dbReference type="Pfam" id="PF07980">
    <property type="entry name" value="SusD_RagB"/>
    <property type="match status" value="1"/>
</dbReference>
<proteinExistence type="inferred from homology"/>
<sequence length="507" mass="57020">MKKYKILLFAILGLIVTSCDLDEEPPFLANENVYATGEDASRALTGIYASFADGNYYGYNFIFLSSLNSGFAVTRGQGNKNTSVPNVTLASLKPTSAISELNNTWNGIYRSIARANDAIQSAIVSENPTTEDDEVINDVVGQAYFVRAFNYFNLVRMWGEVPLRLVPATKEEVHLGKSSIKDIYAQIVSDTKKAQELMNGAVGKGTVKPEAAAMLLAKVYMTLATAPAEHKETGLNYWQMAYDEAIKVYGKYALVGDYDALFQTATSDDTEESIFEIQSSEMASMNHVKEFTPSHRYIITPTWGKLYVNAEVYDLHANTYPGDPRLASTYIGNFINQVNGSESKRYPDVTWRSNFNNAFPYVLKLGEKDQNITTTYTNKNFIVYRYSDLLLMLAEISNELQNGEQLGYVTKVLSRVGLTPHADYSGDQESFRNAIMKEYQFELAFEGHEWFNNRRRGYEYFLNNVIIPHNTAPTFKDAVDVTLDTNEENVMYLPIPLIEIDGNELVD</sequence>
<dbReference type="SUPFAM" id="SSF48452">
    <property type="entry name" value="TPR-like"/>
    <property type="match status" value="1"/>
</dbReference>
<evidence type="ECO:0000313" key="9">
    <source>
        <dbReference type="Proteomes" id="UP000605676"/>
    </source>
</evidence>
<dbReference type="Proteomes" id="UP000605676">
    <property type="component" value="Unassembled WGS sequence"/>
</dbReference>
<dbReference type="InterPro" id="IPR012944">
    <property type="entry name" value="SusD_RagB_dom"/>
</dbReference>
<dbReference type="PROSITE" id="PS51257">
    <property type="entry name" value="PROKAR_LIPOPROTEIN"/>
    <property type="match status" value="1"/>
</dbReference>
<comment type="caution">
    <text evidence="8">The sequence shown here is derived from an EMBL/GenBank/DDBJ whole genome shotgun (WGS) entry which is preliminary data.</text>
</comment>
<keyword evidence="5" id="KW-0998">Cell outer membrane</keyword>
<dbReference type="Pfam" id="PF14322">
    <property type="entry name" value="SusD-like_3"/>
    <property type="match status" value="1"/>
</dbReference>
<evidence type="ECO:0000256" key="1">
    <source>
        <dbReference type="ARBA" id="ARBA00004442"/>
    </source>
</evidence>
<dbReference type="InterPro" id="IPR033985">
    <property type="entry name" value="SusD-like_N"/>
</dbReference>
<keyword evidence="4" id="KW-0472">Membrane</keyword>
<feature type="domain" description="SusD-like N-terminal" evidence="7">
    <location>
        <begin position="98"/>
        <end position="221"/>
    </location>
</feature>
<reference evidence="8 9" key="1">
    <citation type="submission" date="2021-01" db="EMBL/GenBank/DDBJ databases">
        <title>Carboxyliciviraga sp.nov., isolated from coastal sediments.</title>
        <authorList>
            <person name="Lu D."/>
            <person name="Zhang T."/>
        </authorList>
    </citation>
    <scope>NUCLEOTIDE SEQUENCE [LARGE SCALE GENOMIC DNA]</scope>
    <source>
        <strain evidence="8 9">N1Y132</strain>
    </source>
</reference>
<protein>
    <submittedName>
        <fullName evidence="8">RagB/SusD family nutrient uptake outer membrane protein</fullName>
    </submittedName>
</protein>
<dbReference type="RefSeq" id="WP_200463337.1">
    <property type="nucleotide sequence ID" value="NZ_JAENRR010000003.1"/>
</dbReference>
<dbReference type="InterPro" id="IPR011990">
    <property type="entry name" value="TPR-like_helical_dom_sf"/>
</dbReference>
<organism evidence="8 9">
    <name type="scientific">Carboxylicivirga marina</name>
    <dbReference type="NCBI Taxonomy" id="2800988"/>
    <lineage>
        <taxon>Bacteria</taxon>
        <taxon>Pseudomonadati</taxon>
        <taxon>Bacteroidota</taxon>
        <taxon>Bacteroidia</taxon>
        <taxon>Marinilabiliales</taxon>
        <taxon>Marinilabiliaceae</taxon>
        <taxon>Carboxylicivirga</taxon>
    </lineage>
</organism>